<dbReference type="GO" id="GO:0000293">
    <property type="term" value="F:ferric-chelate reductase activity"/>
    <property type="evidence" value="ECO:0007669"/>
    <property type="project" value="TreeGrafter"/>
</dbReference>
<dbReference type="GO" id="GO:0006879">
    <property type="term" value="P:intracellular iron ion homeostasis"/>
    <property type="evidence" value="ECO:0007669"/>
    <property type="project" value="TreeGrafter"/>
</dbReference>
<evidence type="ECO:0000313" key="8">
    <source>
        <dbReference type="Proteomes" id="UP000094043"/>
    </source>
</evidence>
<dbReference type="OrthoDB" id="4494341at2759"/>
<dbReference type="InterPro" id="IPR051410">
    <property type="entry name" value="Ferric/Cupric_Reductase"/>
</dbReference>
<dbReference type="GO" id="GO:0015677">
    <property type="term" value="P:copper ion import"/>
    <property type="evidence" value="ECO:0007669"/>
    <property type="project" value="TreeGrafter"/>
</dbReference>
<dbReference type="InterPro" id="IPR039261">
    <property type="entry name" value="FNR_nucleotide-bd"/>
</dbReference>
<dbReference type="InterPro" id="IPR013130">
    <property type="entry name" value="Fe3_Rdtase_TM_dom"/>
</dbReference>
<dbReference type="Pfam" id="PF01794">
    <property type="entry name" value="Ferric_reduct"/>
    <property type="match status" value="1"/>
</dbReference>
<keyword evidence="6" id="KW-0472">Membrane</keyword>
<dbReference type="AlphaFoldDB" id="A0A1E3IWX0"/>
<proteinExistence type="predicted"/>
<dbReference type="VEuPathDB" id="FungiDB:L203_00383"/>
<name>A0A1E3IWX0_9TREE</name>
<keyword evidence="3" id="KW-0812">Transmembrane</keyword>
<evidence type="ECO:0000256" key="2">
    <source>
        <dbReference type="ARBA" id="ARBA00022448"/>
    </source>
</evidence>
<dbReference type="GO" id="GO:0006826">
    <property type="term" value="P:iron ion transport"/>
    <property type="evidence" value="ECO:0007669"/>
    <property type="project" value="TreeGrafter"/>
</dbReference>
<sequence>MRMLLAFYWVNYLLGLHVEAVTSVSSGRPGHGLIGYGIDMYKPLCAVACKDVAPMTLICNDSADAHHMGMKKRMSMGHHSPSASCLSTHIPYLQTVAYCMSIHCSDSTALARREDWWTKSLVGSAVNQPGPIISYQAALMSITTFPNATLPPNAILTSPALVDEGKYRADFATLNVFQWVEAQHSRYCIVIVTAGFLVPIFLSLLRRIPVPFMSHLCSRLIDAPLFSRPLQLAYYGRFPNPSRGQFGFVLYLLLLNIILASVGYRSASPNTWYDNRTQELSAYIANRVGSLSFANIPLLILYAGRNNLLLWLTDWSHSTFLIAHRCVAAICTIEACLHSAMYLQSYLAKGEHSSEAKLGYWIMGIVATLALSLSLAFSLRPVRAASYQVFLALHISFAILTIVGCWYHILWRYQRQWGYENWIITAMAVWGFDWFMRFARVLKNGVKRATVYRLDDDYLRIDVMGMEASGHVYVYFPTLTWRIWENHPFSVAAVDCHPTDSLPPFKPTLPQEKSFTLFVRKLSGTTALLARSPTFYSLPVLVESYAPYTPHTPYAPPTSNTLFIAGGVGITALLPQLSRSAKLYWSVRSAALIDAVHDILSAQGKSAQVEMHISPRVDLAQVFQKERFNTVIVCGPPSMMEEARRLASAAAIEYIEERFHW</sequence>
<keyword evidence="4" id="KW-1133">Transmembrane helix</keyword>
<dbReference type="KEGG" id="cdep:91084812"/>
<evidence type="ECO:0000256" key="3">
    <source>
        <dbReference type="ARBA" id="ARBA00022692"/>
    </source>
</evidence>
<dbReference type="PANTHER" id="PTHR32361:SF9">
    <property type="entry name" value="FERRIC REDUCTASE TRANSMEMBRANE COMPONENT 3-RELATED"/>
    <property type="match status" value="1"/>
</dbReference>
<evidence type="ECO:0000256" key="6">
    <source>
        <dbReference type="ARBA" id="ARBA00023136"/>
    </source>
</evidence>
<protein>
    <submittedName>
        <fullName evidence="7">Uncharacterized protein</fullName>
    </submittedName>
</protein>
<accession>A0A1E3IWX0</accession>
<dbReference type="SUPFAM" id="SSF52343">
    <property type="entry name" value="Ferredoxin reductase-like, C-terminal NADP-linked domain"/>
    <property type="match status" value="1"/>
</dbReference>
<keyword evidence="8" id="KW-1185">Reference proteome</keyword>
<dbReference type="RefSeq" id="XP_066066151.1">
    <property type="nucleotide sequence ID" value="XM_066210054.1"/>
</dbReference>
<dbReference type="PANTHER" id="PTHR32361">
    <property type="entry name" value="FERRIC/CUPRIC REDUCTASE TRANSMEMBRANE COMPONENT"/>
    <property type="match status" value="1"/>
</dbReference>
<organism evidence="7 8">
    <name type="scientific">Cryptococcus depauperatus CBS 7841</name>
    <dbReference type="NCBI Taxonomy" id="1295531"/>
    <lineage>
        <taxon>Eukaryota</taxon>
        <taxon>Fungi</taxon>
        <taxon>Dikarya</taxon>
        <taxon>Basidiomycota</taxon>
        <taxon>Agaricomycotina</taxon>
        <taxon>Tremellomycetes</taxon>
        <taxon>Tremellales</taxon>
        <taxon>Cryptococcaceae</taxon>
        <taxon>Cryptococcus</taxon>
    </lineage>
</organism>
<evidence type="ECO:0000256" key="5">
    <source>
        <dbReference type="ARBA" id="ARBA00023065"/>
    </source>
</evidence>
<dbReference type="Gene3D" id="3.40.50.80">
    <property type="entry name" value="Nucleotide-binding domain of ferredoxin-NADP reductase (FNR) module"/>
    <property type="match status" value="1"/>
</dbReference>
<evidence type="ECO:0000313" key="7">
    <source>
        <dbReference type="EMBL" id="WVN85451.1"/>
    </source>
</evidence>
<gene>
    <name evidence="7" type="ORF">L203_100597</name>
</gene>
<dbReference type="EMBL" id="CP143784">
    <property type="protein sequence ID" value="WVN85451.1"/>
    <property type="molecule type" value="Genomic_DNA"/>
</dbReference>
<reference evidence="7" key="1">
    <citation type="submission" date="2016-06" db="EMBL/GenBank/DDBJ databases">
        <authorList>
            <person name="Cuomo C."/>
            <person name="Litvintseva A."/>
            <person name="Heitman J."/>
            <person name="Chen Y."/>
            <person name="Sun S."/>
            <person name="Springer D."/>
            <person name="Dromer F."/>
            <person name="Young S."/>
            <person name="Zeng Q."/>
            <person name="Chapman S."/>
            <person name="Gujja S."/>
            <person name="Saif S."/>
            <person name="Birren B."/>
        </authorList>
    </citation>
    <scope>NUCLEOTIDE SEQUENCE</scope>
    <source>
        <strain evidence="7">CBS 7841</strain>
    </source>
</reference>
<keyword evidence="5" id="KW-0406">Ion transport</keyword>
<dbReference type="GeneID" id="91084812"/>
<reference evidence="7" key="3">
    <citation type="submission" date="2024-01" db="EMBL/GenBank/DDBJ databases">
        <authorList>
            <person name="Coelho M.A."/>
            <person name="David-Palma M."/>
            <person name="Shea T."/>
            <person name="Sun S."/>
            <person name="Cuomo C.A."/>
            <person name="Heitman J."/>
        </authorList>
    </citation>
    <scope>NUCLEOTIDE SEQUENCE</scope>
    <source>
        <strain evidence="7">CBS 7841</strain>
    </source>
</reference>
<dbReference type="Proteomes" id="UP000094043">
    <property type="component" value="Chromosome 1"/>
</dbReference>
<dbReference type="CDD" id="cd06186">
    <property type="entry name" value="NOX_Duox_like_FAD_NADP"/>
    <property type="match status" value="1"/>
</dbReference>
<evidence type="ECO:0000256" key="1">
    <source>
        <dbReference type="ARBA" id="ARBA00004141"/>
    </source>
</evidence>
<keyword evidence="2" id="KW-0813">Transport</keyword>
<evidence type="ECO:0000256" key="4">
    <source>
        <dbReference type="ARBA" id="ARBA00022989"/>
    </source>
</evidence>
<dbReference type="GO" id="GO:0005886">
    <property type="term" value="C:plasma membrane"/>
    <property type="evidence" value="ECO:0007669"/>
    <property type="project" value="TreeGrafter"/>
</dbReference>
<comment type="subcellular location">
    <subcellularLocation>
        <location evidence="1">Membrane</location>
        <topology evidence="1">Multi-pass membrane protein</topology>
    </subcellularLocation>
</comment>
<dbReference type="SFLD" id="SFLDS00052">
    <property type="entry name" value="Ferric_Reductase_Domain"/>
    <property type="match status" value="1"/>
</dbReference>
<reference evidence="7" key="2">
    <citation type="journal article" date="2022" name="Elife">
        <title>Obligate sexual reproduction of a homothallic fungus closely related to the Cryptococcus pathogenic species complex.</title>
        <authorList>
            <person name="Passer A.R."/>
            <person name="Clancey S.A."/>
            <person name="Shea T."/>
            <person name="David-Palma M."/>
            <person name="Averette A.F."/>
            <person name="Boekhout T."/>
            <person name="Porcel B.M."/>
            <person name="Nowrousian M."/>
            <person name="Cuomo C.A."/>
            <person name="Sun S."/>
            <person name="Heitman J."/>
            <person name="Coelho M.A."/>
        </authorList>
    </citation>
    <scope>NUCLEOTIDE SEQUENCE</scope>
    <source>
        <strain evidence="7">CBS 7841</strain>
    </source>
</reference>